<dbReference type="AlphaFoldDB" id="A0A645JGV7"/>
<reference evidence="2" key="1">
    <citation type="submission" date="2019-08" db="EMBL/GenBank/DDBJ databases">
        <authorList>
            <person name="Kucharzyk K."/>
            <person name="Murdoch R.W."/>
            <person name="Higgins S."/>
            <person name="Loffler F."/>
        </authorList>
    </citation>
    <scope>NUCLEOTIDE SEQUENCE</scope>
</reference>
<feature type="transmembrane region" description="Helical" evidence="1">
    <location>
        <begin position="59"/>
        <end position="77"/>
    </location>
</feature>
<comment type="caution">
    <text evidence="2">The sequence shown here is derived from an EMBL/GenBank/DDBJ whole genome shotgun (WGS) entry which is preliminary data.</text>
</comment>
<organism evidence="2">
    <name type="scientific">bioreactor metagenome</name>
    <dbReference type="NCBI Taxonomy" id="1076179"/>
    <lineage>
        <taxon>unclassified sequences</taxon>
        <taxon>metagenomes</taxon>
        <taxon>ecological metagenomes</taxon>
    </lineage>
</organism>
<evidence type="ECO:0000313" key="2">
    <source>
        <dbReference type="EMBL" id="MPN62452.1"/>
    </source>
</evidence>
<keyword evidence="1" id="KW-0812">Transmembrane</keyword>
<keyword evidence="1" id="KW-0472">Membrane</keyword>
<keyword evidence="1" id="KW-1133">Transmembrane helix</keyword>
<protein>
    <submittedName>
        <fullName evidence="2">Uncharacterized protein</fullName>
    </submittedName>
</protein>
<sequence>MDLDNKFADLDKKNDERHKAILEAISVNKKQTEKKISDLEASTNDRFSKLKVVMFFSEHYKLFLLIILASLVIVGAIQNDKVLDFFRTFK</sequence>
<accession>A0A645JGV7</accession>
<gene>
    <name evidence="2" type="ORF">SDC9_210201</name>
</gene>
<dbReference type="EMBL" id="VSSQ01140489">
    <property type="protein sequence ID" value="MPN62452.1"/>
    <property type="molecule type" value="Genomic_DNA"/>
</dbReference>
<evidence type="ECO:0000256" key="1">
    <source>
        <dbReference type="SAM" id="Phobius"/>
    </source>
</evidence>
<name>A0A645JGV7_9ZZZZ</name>
<proteinExistence type="predicted"/>